<comment type="caution">
    <text evidence="9">The sequence shown here is derived from an EMBL/GenBank/DDBJ whole genome shotgun (WGS) entry which is preliminary data.</text>
</comment>
<evidence type="ECO:0000256" key="1">
    <source>
        <dbReference type="ARBA" id="ARBA00004418"/>
    </source>
</evidence>
<dbReference type="RefSeq" id="WP_087619329.1">
    <property type="nucleotide sequence ID" value="NZ_NEXX01000001.1"/>
</dbReference>
<dbReference type="SUPFAM" id="SSF49354">
    <property type="entry name" value="PapD-like"/>
    <property type="match status" value="1"/>
</dbReference>
<dbReference type="InterPro" id="IPR008962">
    <property type="entry name" value="PapD-like_sf"/>
</dbReference>
<dbReference type="EMBL" id="NEXX01000001">
    <property type="protein sequence ID" value="OUY08665.1"/>
    <property type="molecule type" value="Genomic_DNA"/>
</dbReference>
<evidence type="ECO:0000259" key="8">
    <source>
        <dbReference type="Pfam" id="PF02753"/>
    </source>
</evidence>
<dbReference type="GO" id="GO:0071555">
    <property type="term" value="P:cell wall organization"/>
    <property type="evidence" value="ECO:0007669"/>
    <property type="project" value="InterPro"/>
</dbReference>
<sequence>MKKFGLKLALFLLFTPVCWFEVHASVILDTTRLIYNDTDKEVSLHVFNSGTYPVLLQSWIDAGNIKSTPEDMDVPFLITPPITRIDSKESQTLRIRYIGRKHDKNQETVYWLNVLEVPPKSDSSENELNVAYRTRIKLFLRPEILKSLDLSTLVKAVKWNIIGNKLNIINSTPFNISLVDINLESNGDKFDIPGEMIYPYSSKLFEYNLSNKVTKSNLKVTLNYLNDFGGLNSALISSD</sequence>
<dbReference type="InterPro" id="IPR013783">
    <property type="entry name" value="Ig-like_fold"/>
</dbReference>
<evidence type="ECO:0000259" key="7">
    <source>
        <dbReference type="Pfam" id="PF00345"/>
    </source>
</evidence>
<accession>A0A1Z9Z2H8</accession>
<dbReference type="SUPFAM" id="SSF49584">
    <property type="entry name" value="Periplasmic chaperone C-domain"/>
    <property type="match status" value="1"/>
</dbReference>
<dbReference type="InterPro" id="IPR016147">
    <property type="entry name" value="Pili_assmbl_chaperone_N"/>
</dbReference>
<evidence type="ECO:0000313" key="9">
    <source>
        <dbReference type="EMBL" id="OUY08665.1"/>
    </source>
</evidence>
<organism evidence="9 10">
    <name type="scientific">Acinetobacter populi</name>
    <dbReference type="NCBI Taxonomy" id="1582270"/>
    <lineage>
        <taxon>Bacteria</taxon>
        <taxon>Pseudomonadati</taxon>
        <taxon>Pseudomonadota</taxon>
        <taxon>Gammaproteobacteria</taxon>
        <taxon>Moraxellales</taxon>
        <taxon>Moraxellaceae</taxon>
        <taxon>Acinetobacter</taxon>
    </lineage>
</organism>
<feature type="domain" description="Pili assembly chaperone C-terminal" evidence="8">
    <location>
        <begin position="170"/>
        <end position="231"/>
    </location>
</feature>
<dbReference type="Pfam" id="PF02753">
    <property type="entry name" value="PapD_C"/>
    <property type="match status" value="1"/>
</dbReference>
<dbReference type="InterPro" id="IPR016148">
    <property type="entry name" value="Pili_assmbl_chaperone_C"/>
</dbReference>
<keyword evidence="10" id="KW-1185">Reference proteome</keyword>
<comment type="similarity">
    <text evidence="2">Belongs to the periplasmic pilus chaperone family.</text>
</comment>
<dbReference type="InterPro" id="IPR001829">
    <property type="entry name" value="Pili_assmbl_chaperone_bac"/>
</dbReference>
<evidence type="ECO:0000256" key="4">
    <source>
        <dbReference type="ARBA" id="ARBA00022764"/>
    </source>
</evidence>
<feature type="signal peptide" evidence="6">
    <location>
        <begin position="1"/>
        <end position="24"/>
    </location>
</feature>
<proteinExistence type="inferred from homology"/>
<dbReference type="Proteomes" id="UP000196536">
    <property type="component" value="Unassembled WGS sequence"/>
</dbReference>
<dbReference type="OrthoDB" id="9131059at2"/>
<dbReference type="PANTHER" id="PTHR30251:SF2">
    <property type="entry name" value="FIMBRIAL CHAPERONE YADV-RELATED"/>
    <property type="match status" value="1"/>
</dbReference>
<protein>
    <recommendedName>
        <fullName evidence="11">Molecular chaperone</fullName>
    </recommendedName>
</protein>
<evidence type="ECO:0000256" key="5">
    <source>
        <dbReference type="ARBA" id="ARBA00023186"/>
    </source>
</evidence>
<feature type="chain" id="PRO_5012645512" description="Molecular chaperone" evidence="6">
    <location>
        <begin position="25"/>
        <end position="239"/>
    </location>
</feature>
<dbReference type="Pfam" id="PF00345">
    <property type="entry name" value="PapD_N"/>
    <property type="match status" value="1"/>
</dbReference>
<keyword evidence="4" id="KW-0574">Periplasm</keyword>
<keyword evidence="3 6" id="KW-0732">Signal</keyword>
<dbReference type="InterPro" id="IPR036316">
    <property type="entry name" value="Pili_assmbl_chap_C_dom_sf"/>
</dbReference>
<evidence type="ECO:0000256" key="2">
    <source>
        <dbReference type="ARBA" id="ARBA00007399"/>
    </source>
</evidence>
<evidence type="ECO:0000313" key="10">
    <source>
        <dbReference type="Proteomes" id="UP000196536"/>
    </source>
</evidence>
<evidence type="ECO:0000256" key="6">
    <source>
        <dbReference type="SAM" id="SignalP"/>
    </source>
</evidence>
<dbReference type="InterPro" id="IPR050643">
    <property type="entry name" value="Periplasmic_pilus_chap"/>
</dbReference>
<comment type="subcellular location">
    <subcellularLocation>
        <location evidence="1">Periplasm</location>
    </subcellularLocation>
</comment>
<dbReference type="GO" id="GO:0030288">
    <property type="term" value="C:outer membrane-bounded periplasmic space"/>
    <property type="evidence" value="ECO:0007669"/>
    <property type="project" value="InterPro"/>
</dbReference>
<dbReference type="AlphaFoldDB" id="A0A1Z9Z2H8"/>
<evidence type="ECO:0008006" key="11">
    <source>
        <dbReference type="Google" id="ProtNLM"/>
    </source>
</evidence>
<reference evidence="9 10" key="1">
    <citation type="submission" date="2017-05" db="EMBL/GenBank/DDBJ databases">
        <title>Acinetobacter populi ANC 5415 (= PBJ7), whole genome shotgun sequencing project.</title>
        <authorList>
            <person name="Nemec A."/>
            <person name="Radolfova-Krizova L."/>
        </authorList>
    </citation>
    <scope>NUCLEOTIDE SEQUENCE [LARGE SCALE GENOMIC DNA]</scope>
    <source>
        <strain evidence="9 10">PBJ7</strain>
    </source>
</reference>
<dbReference type="Gene3D" id="2.60.40.10">
    <property type="entry name" value="Immunoglobulins"/>
    <property type="match status" value="2"/>
</dbReference>
<evidence type="ECO:0000256" key="3">
    <source>
        <dbReference type="ARBA" id="ARBA00022729"/>
    </source>
</evidence>
<dbReference type="PANTHER" id="PTHR30251">
    <property type="entry name" value="PILUS ASSEMBLY CHAPERONE"/>
    <property type="match status" value="1"/>
</dbReference>
<dbReference type="PRINTS" id="PR00969">
    <property type="entry name" value="CHAPERONPILI"/>
</dbReference>
<name>A0A1Z9Z2H8_9GAMM</name>
<feature type="domain" description="Pili assembly chaperone N-terminal" evidence="7">
    <location>
        <begin position="26"/>
        <end position="145"/>
    </location>
</feature>
<gene>
    <name evidence="9" type="ORF">CAP51_03375</name>
</gene>
<keyword evidence="5" id="KW-0143">Chaperone</keyword>